<name>A0A1U9NQ86_9BACT</name>
<dbReference type="GO" id="GO:0004107">
    <property type="term" value="F:chorismate synthase activity"/>
    <property type="evidence" value="ECO:0007669"/>
    <property type="project" value="UniProtKB-UniRule"/>
</dbReference>
<keyword evidence="4 13" id="KW-0028">Amino-acid biosynthesis</keyword>
<keyword evidence="13" id="KW-0274">FAD</keyword>
<evidence type="ECO:0000256" key="13">
    <source>
        <dbReference type="HAMAP-Rule" id="MF_00300"/>
    </source>
</evidence>
<dbReference type="Gene3D" id="3.40.50.300">
    <property type="entry name" value="P-loop containing nucleotide triphosphate hydrolases"/>
    <property type="match status" value="1"/>
</dbReference>
<feature type="binding site" evidence="13">
    <location>
        <begin position="473"/>
        <end position="477"/>
    </location>
    <ligand>
        <name>FMN</name>
        <dbReference type="ChEBI" id="CHEBI:58210"/>
    </ligand>
</feature>
<keyword evidence="13" id="KW-0521">NADP</keyword>
<protein>
    <recommendedName>
        <fullName evidence="12 13">Multifunctional fusion protein</fullName>
    </recommendedName>
    <domain>
        <recommendedName>
            <fullName evidence="13">Chorismate synthase</fullName>
            <shortName evidence="13">CS</shortName>
            <ecNumber evidence="13">4.2.3.5</ecNumber>
        </recommendedName>
        <alternativeName>
            <fullName evidence="13">5-enolpyruvylshikimate-3-phosphate phospholyase</fullName>
        </alternativeName>
    </domain>
    <domain>
        <recommendedName>
            <fullName evidence="12">Shikimate kinase</fullName>
            <shortName evidence="12">SK</shortName>
            <ecNumber evidence="12">2.7.1.71</ecNumber>
        </recommendedName>
    </domain>
</protein>
<dbReference type="Pfam" id="PF01264">
    <property type="entry name" value="Chorismate_synt"/>
    <property type="match status" value="1"/>
</dbReference>
<comment type="cofactor">
    <cofactor evidence="12">
        <name>Mg(2+)</name>
        <dbReference type="ChEBI" id="CHEBI:18420"/>
    </cofactor>
    <text evidence="12">Binds 1 Mg(2+) ion per subunit.</text>
</comment>
<keyword evidence="12" id="KW-0479">Metal-binding</keyword>
<reference evidence="15" key="1">
    <citation type="submission" date="2017-02" db="EMBL/GenBank/DDBJ databases">
        <title>Comparative genomics and description of representatives of a novel lineage of planctomycetes thriving in anoxic sediments.</title>
        <authorList>
            <person name="Spring S."/>
            <person name="Bunk B."/>
            <person name="Sproer C."/>
        </authorList>
    </citation>
    <scope>NUCLEOTIDE SEQUENCE [LARGE SCALE GENOMIC DNA]</scope>
    <source>
        <strain evidence="15">ST-NAGAB-D1</strain>
    </source>
</reference>
<dbReference type="GO" id="GO:0009423">
    <property type="term" value="P:chorismate biosynthetic process"/>
    <property type="evidence" value="ECO:0007669"/>
    <property type="project" value="UniProtKB-UniRule"/>
</dbReference>
<feature type="binding site" evidence="12">
    <location>
        <begin position="10"/>
        <end position="15"/>
    </location>
    <ligand>
        <name>ATP</name>
        <dbReference type="ChEBI" id="CHEBI:30616"/>
    </ligand>
</feature>
<dbReference type="AlphaFoldDB" id="A0A1U9NQ86"/>
<evidence type="ECO:0000256" key="7">
    <source>
        <dbReference type="ARBA" id="ARBA00022777"/>
    </source>
</evidence>
<evidence type="ECO:0000256" key="5">
    <source>
        <dbReference type="ARBA" id="ARBA00022679"/>
    </source>
</evidence>
<comment type="function">
    <text evidence="13">Catalyzes the anti-1,4-elimination of the C-3 phosphate and the C-6 proR hydrogen from 5-enolpyruvylshikimate-3-phosphate (EPSP) to yield chorismate, which is the branch point compound that serves as the starting substrate for the three terminal pathways of aromatic amino acid biosynthesis. This reaction introduces a second double bond into the aromatic ring system.</text>
</comment>
<comment type="subunit">
    <text evidence="12">Monomer.</text>
</comment>
<comment type="subcellular location">
    <subcellularLocation>
        <location evidence="12">Cytoplasm</location>
    </subcellularLocation>
</comment>
<feature type="binding site" evidence="12">
    <location>
        <position position="32"/>
    </location>
    <ligand>
        <name>substrate</name>
    </ligand>
</feature>
<gene>
    <name evidence="13 14" type="primary">aroC</name>
    <name evidence="12" type="synonym">aroK</name>
    <name evidence="14" type="ORF">STSP2_02871</name>
</gene>
<feature type="binding site" evidence="12">
    <location>
        <position position="144"/>
    </location>
    <ligand>
        <name>substrate</name>
    </ligand>
</feature>
<organism evidence="14 15">
    <name type="scientific">Anaerohalosphaera lusitana</name>
    <dbReference type="NCBI Taxonomy" id="1936003"/>
    <lineage>
        <taxon>Bacteria</taxon>
        <taxon>Pseudomonadati</taxon>
        <taxon>Planctomycetota</taxon>
        <taxon>Phycisphaerae</taxon>
        <taxon>Sedimentisphaerales</taxon>
        <taxon>Anaerohalosphaeraceae</taxon>
        <taxon>Anaerohalosphaera</taxon>
    </lineage>
</organism>
<dbReference type="PROSITE" id="PS00788">
    <property type="entry name" value="CHORISMATE_SYNTHASE_2"/>
    <property type="match status" value="1"/>
</dbReference>
<dbReference type="InterPro" id="IPR000453">
    <property type="entry name" value="Chorismate_synth"/>
</dbReference>
<keyword evidence="9 13" id="KW-0057">Aromatic amino acid biosynthesis</keyword>
<evidence type="ECO:0000256" key="4">
    <source>
        <dbReference type="ARBA" id="ARBA00022605"/>
    </source>
</evidence>
<keyword evidence="6 12" id="KW-0547">Nucleotide-binding</keyword>
<dbReference type="GO" id="GO:0004765">
    <property type="term" value="F:shikimate kinase activity"/>
    <property type="evidence" value="ECO:0007669"/>
    <property type="project" value="UniProtKB-UniRule"/>
</dbReference>
<dbReference type="PANTHER" id="PTHR21085:SF0">
    <property type="entry name" value="CHORISMATE SYNTHASE"/>
    <property type="match status" value="1"/>
</dbReference>
<proteinExistence type="inferred from homology"/>
<dbReference type="STRING" id="1936003.STSP2_02871"/>
<dbReference type="UniPathway" id="UPA00053">
    <property type="reaction ID" value="UER00088"/>
</dbReference>
<dbReference type="EC" id="4.2.3.5" evidence="13"/>
<evidence type="ECO:0000256" key="9">
    <source>
        <dbReference type="ARBA" id="ARBA00023141"/>
    </source>
</evidence>
<comment type="cofactor">
    <cofactor evidence="13">
        <name>FMNH2</name>
        <dbReference type="ChEBI" id="CHEBI:57618"/>
    </cofactor>
    <text evidence="13">Reduced FMN (FMNH(2)).</text>
</comment>
<dbReference type="InterPro" id="IPR023000">
    <property type="entry name" value="Shikimate_kinase_CS"/>
</dbReference>
<evidence type="ECO:0000313" key="15">
    <source>
        <dbReference type="Proteomes" id="UP000189674"/>
    </source>
</evidence>
<keyword evidence="7 12" id="KW-0418">Kinase</keyword>
<dbReference type="CDD" id="cd07304">
    <property type="entry name" value="Chorismate_synthase"/>
    <property type="match status" value="1"/>
</dbReference>
<evidence type="ECO:0000256" key="11">
    <source>
        <dbReference type="ARBA" id="ARBA00048567"/>
    </source>
</evidence>
<keyword evidence="8 12" id="KW-0067">ATP-binding</keyword>
<dbReference type="SUPFAM" id="SSF52540">
    <property type="entry name" value="P-loop containing nucleoside triphosphate hydrolases"/>
    <property type="match status" value="1"/>
</dbReference>
<keyword evidence="13" id="KW-0288">FMN</keyword>
<dbReference type="HAMAP" id="MF_00300">
    <property type="entry name" value="Chorismate_synth"/>
    <property type="match status" value="1"/>
</dbReference>
<comment type="similarity">
    <text evidence="3 13">Belongs to the chorismate synthase family.</text>
</comment>
<comment type="catalytic activity">
    <reaction evidence="13">
        <text>5-O-(1-carboxyvinyl)-3-phosphoshikimate = chorismate + phosphate</text>
        <dbReference type="Rhea" id="RHEA:21020"/>
        <dbReference type="ChEBI" id="CHEBI:29748"/>
        <dbReference type="ChEBI" id="CHEBI:43474"/>
        <dbReference type="ChEBI" id="CHEBI:57701"/>
        <dbReference type="EC" id="4.2.3.5"/>
    </reaction>
</comment>
<feature type="binding site" evidence="13">
    <location>
        <position position="235"/>
    </location>
    <ligand>
        <name>NADP(+)</name>
        <dbReference type="ChEBI" id="CHEBI:58349"/>
    </ligand>
</feature>
<dbReference type="NCBIfam" id="NF003793">
    <property type="entry name" value="PRK05382.1"/>
    <property type="match status" value="1"/>
</dbReference>
<evidence type="ECO:0000256" key="8">
    <source>
        <dbReference type="ARBA" id="ARBA00022840"/>
    </source>
</evidence>
<dbReference type="HAMAP" id="MF_00109">
    <property type="entry name" value="Shikimate_kinase"/>
    <property type="match status" value="1"/>
</dbReference>
<dbReference type="Proteomes" id="UP000189674">
    <property type="component" value="Chromosome"/>
</dbReference>
<feature type="binding site" evidence="12">
    <location>
        <position position="62"/>
    </location>
    <ligand>
        <name>substrate</name>
    </ligand>
</feature>
<comment type="subunit">
    <text evidence="13">Homotetramer.</text>
</comment>
<dbReference type="EMBL" id="CP019791">
    <property type="protein sequence ID" value="AQT69676.1"/>
    <property type="molecule type" value="Genomic_DNA"/>
</dbReference>
<comment type="pathway">
    <text evidence="1 12">Metabolic intermediate biosynthesis; chorismate biosynthesis; chorismate from D-erythrose 4-phosphate and phosphoenolpyruvate: step 5/7.</text>
</comment>
<evidence type="ECO:0000256" key="6">
    <source>
        <dbReference type="ARBA" id="ARBA00022741"/>
    </source>
</evidence>
<dbReference type="KEGG" id="alus:STSP2_02871"/>
<keyword evidence="10 13" id="KW-0456">Lyase</keyword>
<dbReference type="GO" id="GO:0005524">
    <property type="term" value="F:ATP binding"/>
    <property type="evidence" value="ECO:0007669"/>
    <property type="project" value="UniProtKB-UniRule"/>
</dbReference>
<keyword evidence="5 12" id="KW-0808">Transferase</keyword>
<dbReference type="PANTHER" id="PTHR21085">
    <property type="entry name" value="CHORISMATE SYNTHASE"/>
    <property type="match status" value="1"/>
</dbReference>
<comment type="pathway">
    <text evidence="2 13">Metabolic intermediate biosynthesis; chorismate biosynthesis; chorismate from D-erythrose 4-phosphate and phosphoenolpyruvate: step 7/7.</text>
</comment>
<accession>A0A1U9NQ86</accession>
<dbReference type="Gene3D" id="3.60.150.10">
    <property type="entry name" value="Chorismate synthase AroC"/>
    <property type="match status" value="1"/>
</dbReference>
<evidence type="ECO:0000256" key="3">
    <source>
        <dbReference type="ARBA" id="ARBA00008014"/>
    </source>
</evidence>
<dbReference type="GO" id="GO:0005829">
    <property type="term" value="C:cytosol"/>
    <property type="evidence" value="ECO:0007669"/>
    <property type="project" value="TreeGrafter"/>
</dbReference>
<feature type="binding site" evidence="13">
    <location>
        <begin position="306"/>
        <end position="308"/>
    </location>
    <ligand>
        <name>FMN</name>
        <dbReference type="ChEBI" id="CHEBI:58210"/>
    </ligand>
</feature>
<feature type="binding site" evidence="13">
    <location>
        <position position="499"/>
    </location>
    <ligand>
        <name>FMN</name>
        <dbReference type="ChEBI" id="CHEBI:58210"/>
    </ligand>
</feature>
<dbReference type="Pfam" id="PF01202">
    <property type="entry name" value="SKI"/>
    <property type="match status" value="1"/>
</dbReference>
<feature type="binding site" evidence="12">
    <location>
        <position position="160"/>
    </location>
    <ligand>
        <name>ATP</name>
        <dbReference type="ChEBI" id="CHEBI:30616"/>
    </ligand>
</feature>
<keyword evidence="12" id="KW-0460">Magnesium</keyword>
<dbReference type="PROSITE" id="PS01128">
    <property type="entry name" value="SHIKIMATE_KINASE"/>
    <property type="match status" value="1"/>
</dbReference>
<dbReference type="EC" id="2.7.1.71" evidence="12"/>
<feature type="binding site" evidence="12">
    <location>
        <position position="84"/>
    </location>
    <ligand>
        <name>substrate</name>
    </ligand>
</feature>
<dbReference type="InterPro" id="IPR031322">
    <property type="entry name" value="Shikimate/glucono_kinase"/>
</dbReference>
<keyword evidence="13" id="KW-0285">Flavoprotein</keyword>
<keyword evidence="12" id="KW-0963">Cytoplasm</keyword>
<dbReference type="SUPFAM" id="SSF103263">
    <property type="entry name" value="Chorismate synthase, AroC"/>
    <property type="match status" value="1"/>
</dbReference>
<dbReference type="PRINTS" id="PR01100">
    <property type="entry name" value="SHIKIMTKNASE"/>
</dbReference>
<evidence type="ECO:0000256" key="12">
    <source>
        <dbReference type="HAMAP-Rule" id="MF_00109"/>
    </source>
</evidence>
<sequence>MKIVVAGAKASGKSTVSKLLAERLGLRCVEADEKISELFREWTGFECSCAEICRKVGEAEFRRLEAEAVEKLGEEDWCVVSLGGGSLMNPKSRRVLRGGALWLYLDGSADVLWGRVMGGGKIPAYLDGCEDPAKCFAERVEKIRDVLLCRADCVVEVDERTPEEVADAAVVEIEAELGSRSGAANTFGEVIKLTTFGESHGPMIGAVLDGVRPGVEISEEDIQKELDRRRPGRTKMATQRKEDDRVQIVSGVFEGRTTGCAIGMLIKNKDQKSGHYDDLKDVFRPGHADFTFWRKYGLRDHRGGGRSSGRETACRVAGGAVAKKLLAERGVTIRTCTLAVGKVKAERFSWEDAEANLLRCPDAKAAEQMEKEILDARSAGDSVGGVVQVQVDGLPAGLGDPVFAKLDARIAQAMFSLGSVKGLEFGSGFGSAAMLGSENNDAMSGMSFESNNAGGIFGGISNGEPVVARMAVKPTPSVSLEQRTCDTAGRDRTIEIKGRHDPCIVPRVLVVMESMMALVLLDAWEIQERIRPGWSE</sequence>
<comment type="function">
    <text evidence="12">Catalyzes the specific phosphorylation of the 3-hydroxyl group of shikimic acid using ATP as a cosubstrate.</text>
</comment>
<evidence type="ECO:0000313" key="14">
    <source>
        <dbReference type="EMBL" id="AQT69676.1"/>
    </source>
</evidence>
<dbReference type="InterPro" id="IPR020541">
    <property type="entry name" value="Chorismate_synthase_CS"/>
</dbReference>
<comment type="similarity">
    <text evidence="12">Belongs to the shikimate kinase family.</text>
</comment>
<evidence type="ECO:0000256" key="10">
    <source>
        <dbReference type="ARBA" id="ARBA00023239"/>
    </source>
</evidence>
<feature type="binding site" evidence="12">
    <location>
        <position position="14"/>
    </location>
    <ligand>
        <name>Mg(2+)</name>
        <dbReference type="ChEBI" id="CHEBI:18420"/>
    </ligand>
</feature>
<dbReference type="GO" id="GO:0009073">
    <property type="term" value="P:aromatic amino acid family biosynthetic process"/>
    <property type="evidence" value="ECO:0007669"/>
    <property type="project" value="UniProtKB-KW"/>
</dbReference>
<keyword evidence="15" id="KW-1185">Reference proteome</keyword>
<dbReference type="RefSeq" id="WP_146663343.1">
    <property type="nucleotide sequence ID" value="NZ_CP019791.1"/>
</dbReference>
<dbReference type="InterPro" id="IPR027417">
    <property type="entry name" value="P-loop_NTPase"/>
</dbReference>
<evidence type="ECO:0000256" key="1">
    <source>
        <dbReference type="ARBA" id="ARBA00004842"/>
    </source>
</evidence>
<dbReference type="GO" id="GO:0000287">
    <property type="term" value="F:magnesium ion binding"/>
    <property type="evidence" value="ECO:0007669"/>
    <property type="project" value="UniProtKB-UniRule"/>
</dbReference>
<dbReference type="InterPro" id="IPR000623">
    <property type="entry name" value="Shikimate_kinase/TSH1"/>
</dbReference>
<feature type="binding site" evidence="13">
    <location>
        <position position="229"/>
    </location>
    <ligand>
        <name>NADP(+)</name>
        <dbReference type="ChEBI" id="CHEBI:58349"/>
    </ligand>
</feature>
<comment type="catalytic activity">
    <reaction evidence="11 12">
        <text>shikimate + ATP = 3-phosphoshikimate + ADP + H(+)</text>
        <dbReference type="Rhea" id="RHEA:13121"/>
        <dbReference type="ChEBI" id="CHEBI:15378"/>
        <dbReference type="ChEBI" id="CHEBI:30616"/>
        <dbReference type="ChEBI" id="CHEBI:36208"/>
        <dbReference type="ChEBI" id="CHEBI:145989"/>
        <dbReference type="ChEBI" id="CHEBI:456216"/>
        <dbReference type="EC" id="2.7.1.71"/>
    </reaction>
</comment>
<dbReference type="InterPro" id="IPR035904">
    <property type="entry name" value="Chorismate_synth_AroC_sf"/>
</dbReference>
<dbReference type="OrthoDB" id="9771806at2"/>
<dbReference type="GO" id="GO:0008652">
    <property type="term" value="P:amino acid biosynthetic process"/>
    <property type="evidence" value="ECO:0007669"/>
    <property type="project" value="UniProtKB-KW"/>
</dbReference>
<comment type="caution">
    <text evidence="13">Lacks conserved residue(s) required for the propagation of feature annotation.</text>
</comment>
<evidence type="ECO:0000256" key="2">
    <source>
        <dbReference type="ARBA" id="ARBA00005044"/>
    </source>
</evidence>
<dbReference type="NCBIfam" id="TIGR00033">
    <property type="entry name" value="aroC"/>
    <property type="match status" value="1"/>
</dbReference>
<dbReference type="PROSITE" id="PS00789">
    <property type="entry name" value="CHORISMATE_SYNTHASE_3"/>
    <property type="match status" value="1"/>
</dbReference>
<dbReference type="GO" id="GO:0010181">
    <property type="term" value="F:FMN binding"/>
    <property type="evidence" value="ECO:0007669"/>
    <property type="project" value="TreeGrafter"/>
</dbReference>
<feature type="binding site" evidence="13">
    <location>
        <position position="458"/>
    </location>
    <ligand>
        <name>FMN</name>
        <dbReference type="ChEBI" id="CHEBI:58210"/>
    </ligand>
</feature>